<evidence type="ECO:0000256" key="2">
    <source>
        <dbReference type="ARBA" id="ARBA00022475"/>
    </source>
</evidence>
<feature type="transmembrane region" description="Helical" evidence="8">
    <location>
        <begin position="142"/>
        <end position="161"/>
    </location>
</feature>
<feature type="transmembrane region" description="Helical" evidence="8">
    <location>
        <begin position="358"/>
        <end position="380"/>
    </location>
</feature>
<accession>A0ABP1EES8</accession>
<reference evidence="10 11" key="1">
    <citation type="submission" date="2024-05" db="EMBL/GenBank/DDBJ databases">
        <authorList>
            <person name="Duchaud E."/>
        </authorList>
    </citation>
    <scope>NUCLEOTIDE SEQUENCE [LARGE SCALE GENOMIC DNA]</scope>
    <source>
        <strain evidence="10">Ena-SAMPLE-TAB-13-05-2024-13:56:06:370-140309</strain>
    </source>
</reference>
<evidence type="ECO:0000256" key="1">
    <source>
        <dbReference type="ARBA" id="ARBA00004651"/>
    </source>
</evidence>
<evidence type="ECO:0000313" key="10">
    <source>
        <dbReference type="EMBL" id="CAL2077113.1"/>
    </source>
</evidence>
<feature type="transmembrane region" description="Helical" evidence="8">
    <location>
        <begin position="326"/>
        <end position="346"/>
    </location>
</feature>
<evidence type="ECO:0000256" key="4">
    <source>
        <dbReference type="ARBA" id="ARBA00022679"/>
    </source>
</evidence>
<keyword evidence="5 8" id="KW-0812">Transmembrane</keyword>
<proteinExistence type="predicted"/>
<dbReference type="EMBL" id="OZ038524">
    <property type="protein sequence ID" value="CAL2077113.1"/>
    <property type="molecule type" value="Genomic_DNA"/>
</dbReference>
<name>A0ABP1EES8_9FLAO</name>
<dbReference type="PANTHER" id="PTHR33908">
    <property type="entry name" value="MANNOSYLTRANSFERASE YKCB-RELATED"/>
    <property type="match status" value="1"/>
</dbReference>
<feature type="transmembrane region" description="Helical" evidence="8">
    <location>
        <begin position="17"/>
        <end position="36"/>
    </location>
</feature>
<evidence type="ECO:0000256" key="7">
    <source>
        <dbReference type="ARBA" id="ARBA00023136"/>
    </source>
</evidence>
<protein>
    <recommendedName>
        <fullName evidence="9">Glycosyltransferase RgtA/B/C/D-like domain-containing protein</fullName>
    </recommendedName>
</protein>
<feature type="domain" description="Glycosyltransferase RgtA/B/C/D-like" evidence="9">
    <location>
        <begin position="67"/>
        <end position="226"/>
    </location>
</feature>
<feature type="transmembrane region" description="Helical" evidence="8">
    <location>
        <begin position="88"/>
        <end position="106"/>
    </location>
</feature>
<keyword evidence="7 8" id="KW-0472">Membrane</keyword>
<keyword evidence="11" id="KW-1185">Reference proteome</keyword>
<feature type="transmembrane region" description="Helical" evidence="8">
    <location>
        <begin position="211"/>
        <end position="230"/>
    </location>
</feature>
<dbReference type="RefSeq" id="WP_101902269.1">
    <property type="nucleotide sequence ID" value="NZ_JBFKZT010000014.1"/>
</dbReference>
<dbReference type="Proteomes" id="UP001497514">
    <property type="component" value="Chromosome"/>
</dbReference>
<dbReference type="InterPro" id="IPR038731">
    <property type="entry name" value="RgtA/B/C-like"/>
</dbReference>
<keyword evidence="3" id="KW-0328">Glycosyltransferase</keyword>
<gene>
    <name evidence="10" type="ORF">TD3509T_0427</name>
</gene>
<keyword evidence="4" id="KW-0808">Transferase</keyword>
<evidence type="ECO:0000259" key="9">
    <source>
        <dbReference type="Pfam" id="PF13231"/>
    </source>
</evidence>
<evidence type="ECO:0000256" key="5">
    <source>
        <dbReference type="ARBA" id="ARBA00022692"/>
    </source>
</evidence>
<keyword evidence="2" id="KW-1003">Cell membrane</keyword>
<evidence type="ECO:0000256" key="3">
    <source>
        <dbReference type="ARBA" id="ARBA00022676"/>
    </source>
</evidence>
<organism evidence="10 11">
    <name type="scientific">Tenacibaculum dicentrarchi</name>
    <dbReference type="NCBI Taxonomy" id="669041"/>
    <lineage>
        <taxon>Bacteria</taxon>
        <taxon>Pseudomonadati</taxon>
        <taxon>Bacteroidota</taxon>
        <taxon>Flavobacteriia</taxon>
        <taxon>Flavobacteriales</taxon>
        <taxon>Flavobacteriaceae</taxon>
        <taxon>Tenacibaculum</taxon>
    </lineage>
</organism>
<keyword evidence="6 8" id="KW-1133">Transmembrane helix</keyword>
<comment type="subcellular location">
    <subcellularLocation>
        <location evidence="1">Cell membrane</location>
        <topology evidence="1">Multi-pass membrane protein</topology>
    </subcellularLocation>
</comment>
<dbReference type="Pfam" id="PF13231">
    <property type="entry name" value="PMT_2"/>
    <property type="match status" value="1"/>
</dbReference>
<sequence length="554" mass="64685">MKNYLMSFFYEQKNRKYLYILLGFVYFIGMFIPLMANDSAQHATMGMRMFLSDNFAELLKGENPYLDKPHMHFWLAGLSFKIFGLHQWAYRIPSILATIIGAYSVFQLTKKLYDKSVAHYGSLIFLTSQSIILANHDVRTDAILTGATIFAIWQLFEYVSTKKTVNIVLGAIAMGISFSTKGFYGVAIIVFAIFSQIIYTKKYKVLFSYKILLAFLVFFLSITPVLYAYYIQFGWEGVEFILWKQNVNRATAKGFNQSSPDYFFFFHSLLWVFLPWAFLMYYGMFYQLKKWIKNNCKKTSGIEFLTIGSVLITLLIISFSKFKLPHYLNPLLPLLAVFTAGILYNLKKDTQQKTLKIFTGIVYFLTSLIVIISFLLLFFTFNTPNILIILVSFILLLFLLLSIFKNEDFPNKIVINSVLLMILVNFILNSYFYPELLEYQGGIKIAEIVNKNDSINLDDVFLYEDDICWIFDFYTQRNTPHLTKQTLKKMDKEVWLLIRNVSLETIKEDGFVISEKYEVNHFRVTRLNLKFLNPKTRASKLRKIYLLKIKPSLN</sequence>
<feature type="transmembrane region" description="Helical" evidence="8">
    <location>
        <begin position="302"/>
        <end position="320"/>
    </location>
</feature>
<feature type="transmembrane region" description="Helical" evidence="8">
    <location>
        <begin position="262"/>
        <end position="282"/>
    </location>
</feature>
<feature type="transmembrane region" description="Helical" evidence="8">
    <location>
        <begin position="167"/>
        <end position="199"/>
    </location>
</feature>
<evidence type="ECO:0000256" key="8">
    <source>
        <dbReference type="SAM" id="Phobius"/>
    </source>
</evidence>
<feature type="transmembrane region" description="Helical" evidence="8">
    <location>
        <begin position="413"/>
        <end position="433"/>
    </location>
</feature>
<evidence type="ECO:0000256" key="6">
    <source>
        <dbReference type="ARBA" id="ARBA00022989"/>
    </source>
</evidence>
<dbReference type="InterPro" id="IPR050297">
    <property type="entry name" value="LipidA_mod_glycosyltrf_83"/>
</dbReference>
<feature type="transmembrane region" description="Helical" evidence="8">
    <location>
        <begin position="386"/>
        <end position="404"/>
    </location>
</feature>
<evidence type="ECO:0000313" key="11">
    <source>
        <dbReference type="Proteomes" id="UP001497514"/>
    </source>
</evidence>
<dbReference type="PANTHER" id="PTHR33908:SF3">
    <property type="entry name" value="UNDECAPRENYL PHOSPHATE-ALPHA-4-AMINO-4-DEOXY-L-ARABINOSE ARABINOSYL TRANSFERASE"/>
    <property type="match status" value="1"/>
</dbReference>